<proteinExistence type="predicted"/>
<evidence type="ECO:0000313" key="2">
    <source>
        <dbReference type="Proteomes" id="UP000479132"/>
    </source>
</evidence>
<dbReference type="RefSeq" id="WP_165268484.1">
    <property type="nucleotide sequence ID" value="NZ_JAALLS010000011.1"/>
</dbReference>
<protein>
    <submittedName>
        <fullName evidence="1">Uncharacterized protein</fullName>
    </submittedName>
</protein>
<gene>
    <name evidence="1" type="ORF">G3569_09490</name>
</gene>
<reference evidence="1 2" key="1">
    <citation type="submission" date="2020-02" db="EMBL/GenBank/DDBJ databases">
        <title>Aliifodinibius halophilus 2W32, complete genome.</title>
        <authorList>
            <person name="Li Y."/>
            <person name="Wu S."/>
        </authorList>
    </citation>
    <scope>NUCLEOTIDE SEQUENCE [LARGE SCALE GENOMIC DNA]</scope>
    <source>
        <strain evidence="1 2">2W32</strain>
    </source>
</reference>
<keyword evidence="2" id="KW-1185">Reference proteome</keyword>
<name>A0A6M1SXF7_9BACT</name>
<dbReference type="Proteomes" id="UP000479132">
    <property type="component" value="Unassembled WGS sequence"/>
</dbReference>
<dbReference type="EMBL" id="JAALLS010000011">
    <property type="protein sequence ID" value="NGP88588.1"/>
    <property type="molecule type" value="Genomic_DNA"/>
</dbReference>
<evidence type="ECO:0000313" key="1">
    <source>
        <dbReference type="EMBL" id="NGP88588.1"/>
    </source>
</evidence>
<accession>A0A6M1SXF7</accession>
<sequence length="77" mass="8740">MIFEADVDNPELDNGALDRYITTGEQCYLRNSPPLCKMQFSNIKIIPGTKIKVALSHYHAINMDALEVVEDYQKIPV</sequence>
<dbReference type="AlphaFoldDB" id="A0A6M1SXF7"/>
<comment type="caution">
    <text evidence="1">The sequence shown here is derived from an EMBL/GenBank/DDBJ whole genome shotgun (WGS) entry which is preliminary data.</text>
</comment>
<organism evidence="1 2">
    <name type="scientific">Fodinibius halophilus</name>
    <dbReference type="NCBI Taxonomy" id="1736908"/>
    <lineage>
        <taxon>Bacteria</taxon>
        <taxon>Pseudomonadati</taxon>
        <taxon>Balneolota</taxon>
        <taxon>Balneolia</taxon>
        <taxon>Balneolales</taxon>
        <taxon>Balneolaceae</taxon>
        <taxon>Fodinibius</taxon>
    </lineage>
</organism>